<keyword evidence="8 13" id="KW-0560">Oxidoreductase</keyword>
<evidence type="ECO:0000256" key="3">
    <source>
        <dbReference type="ARBA" id="ARBA00010617"/>
    </source>
</evidence>
<dbReference type="PANTHER" id="PTHR24305:SF237">
    <property type="entry name" value="CYTOCHROME P450 MONOOXYGENASE ATNE-RELATED"/>
    <property type="match status" value="1"/>
</dbReference>
<keyword evidence="16" id="KW-1185">Reference proteome</keyword>
<dbReference type="CDD" id="cd11061">
    <property type="entry name" value="CYP67-like"/>
    <property type="match status" value="1"/>
</dbReference>
<dbReference type="RefSeq" id="XP_040698670.1">
    <property type="nucleotide sequence ID" value="XM_040847499.1"/>
</dbReference>
<evidence type="ECO:0000256" key="2">
    <source>
        <dbReference type="ARBA" id="ARBA00004370"/>
    </source>
</evidence>
<dbReference type="GO" id="GO:0016020">
    <property type="term" value="C:membrane"/>
    <property type="evidence" value="ECO:0007669"/>
    <property type="project" value="UniProtKB-SubCell"/>
</dbReference>
<keyword evidence="4 12" id="KW-0349">Heme</keyword>
<evidence type="ECO:0000256" key="1">
    <source>
        <dbReference type="ARBA" id="ARBA00001971"/>
    </source>
</evidence>
<reference evidence="16" key="1">
    <citation type="journal article" date="2017" name="Genome Biol.">
        <title>Comparative genomics reveals high biological diversity and specific adaptations in the industrially and medically important fungal genus Aspergillus.</title>
        <authorList>
            <person name="de Vries R.P."/>
            <person name="Riley R."/>
            <person name="Wiebenga A."/>
            <person name="Aguilar-Osorio G."/>
            <person name="Amillis S."/>
            <person name="Uchima C.A."/>
            <person name="Anderluh G."/>
            <person name="Asadollahi M."/>
            <person name="Askin M."/>
            <person name="Barry K."/>
            <person name="Battaglia E."/>
            <person name="Bayram O."/>
            <person name="Benocci T."/>
            <person name="Braus-Stromeyer S.A."/>
            <person name="Caldana C."/>
            <person name="Canovas D."/>
            <person name="Cerqueira G.C."/>
            <person name="Chen F."/>
            <person name="Chen W."/>
            <person name="Choi C."/>
            <person name="Clum A."/>
            <person name="Dos Santos R.A."/>
            <person name="Damasio A.R."/>
            <person name="Diallinas G."/>
            <person name="Emri T."/>
            <person name="Fekete E."/>
            <person name="Flipphi M."/>
            <person name="Freyberg S."/>
            <person name="Gallo A."/>
            <person name="Gournas C."/>
            <person name="Habgood R."/>
            <person name="Hainaut M."/>
            <person name="Harispe M.L."/>
            <person name="Henrissat B."/>
            <person name="Hilden K.S."/>
            <person name="Hope R."/>
            <person name="Hossain A."/>
            <person name="Karabika E."/>
            <person name="Karaffa L."/>
            <person name="Karanyi Z."/>
            <person name="Krasevec N."/>
            <person name="Kuo A."/>
            <person name="Kusch H."/>
            <person name="LaButti K."/>
            <person name="Lagendijk E.L."/>
            <person name="Lapidus A."/>
            <person name="Levasseur A."/>
            <person name="Lindquist E."/>
            <person name="Lipzen A."/>
            <person name="Logrieco A.F."/>
            <person name="MacCabe A."/>
            <person name="Maekelae M.R."/>
            <person name="Malavazi I."/>
            <person name="Melin P."/>
            <person name="Meyer V."/>
            <person name="Mielnichuk N."/>
            <person name="Miskei M."/>
            <person name="Molnar A.P."/>
            <person name="Mule G."/>
            <person name="Ngan C.Y."/>
            <person name="Orejas M."/>
            <person name="Orosz E."/>
            <person name="Ouedraogo J.P."/>
            <person name="Overkamp K.M."/>
            <person name="Park H.-S."/>
            <person name="Perrone G."/>
            <person name="Piumi F."/>
            <person name="Punt P.J."/>
            <person name="Ram A.F."/>
            <person name="Ramon A."/>
            <person name="Rauscher S."/>
            <person name="Record E."/>
            <person name="Riano-Pachon D.M."/>
            <person name="Robert V."/>
            <person name="Roehrig J."/>
            <person name="Ruller R."/>
            <person name="Salamov A."/>
            <person name="Salih N.S."/>
            <person name="Samson R.A."/>
            <person name="Sandor E."/>
            <person name="Sanguinetti M."/>
            <person name="Schuetze T."/>
            <person name="Sepcic K."/>
            <person name="Shelest E."/>
            <person name="Sherlock G."/>
            <person name="Sophianopoulou V."/>
            <person name="Squina F.M."/>
            <person name="Sun H."/>
            <person name="Susca A."/>
            <person name="Todd R.B."/>
            <person name="Tsang A."/>
            <person name="Unkles S.E."/>
            <person name="van de Wiele N."/>
            <person name="van Rossen-Uffink D."/>
            <person name="Oliveira J.V."/>
            <person name="Vesth T.C."/>
            <person name="Visser J."/>
            <person name="Yu J.-H."/>
            <person name="Zhou M."/>
            <person name="Andersen M.R."/>
            <person name="Archer D.B."/>
            <person name="Baker S.E."/>
            <person name="Benoit I."/>
            <person name="Brakhage A.A."/>
            <person name="Braus G.H."/>
            <person name="Fischer R."/>
            <person name="Frisvad J.C."/>
            <person name="Goldman G.H."/>
            <person name="Houbraken J."/>
            <person name="Oakley B."/>
            <person name="Pocsi I."/>
            <person name="Scazzocchio C."/>
            <person name="Seiboth B."/>
            <person name="vanKuyk P.A."/>
            <person name="Wortman J."/>
            <person name="Dyer P.S."/>
            <person name="Grigoriev I.V."/>
        </authorList>
    </citation>
    <scope>NUCLEOTIDE SEQUENCE [LARGE SCALE GENOMIC DNA]</scope>
    <source>
        <strain evidence="16">CBS 593.65</strain>
    </source>
</reference>
<dbReference type="GO" id="GO:0004497">
    <property type="term" value="F:monooxygenase activity"/>
    <property type="evidence" value="ECO:0007669"/>
    <property type="project" value="UniProtKB-KW"/>
</dbReference>
<dbReference type="PRINTS" id="PR00385">
    <property type="entry name" value="P450"/>
</dbReference>
<organism evidence="15 16">
    <name type="scientific">Aspergillus sydowii CBS 593.65</name>
    <dbReference type="NCBI Taxonomy" id="1036612"/>
    <lineage>
        <taxon>Eukaryota</taxon>
        <taxon>Fungi</taxon>
        <taxon>Dikarya</taxon>
        <taxon>Ascomycota</taxon>
        <taxon>Pezizomycotina</taxon>
        <taxon>Eurotiomycetes</taxon>
        <taxon>Eurotiomycetidae</taxon>
        <taxon>Eurotiales</taxon>
        <taxon>Aspergillaceae</taxon>
        <taxon>Aspergillus</taxon>
        <taxon>Aspergillus subgen. Nidulantes</taxon>
    </lineage>
</organism>
<evidence type="ECO:0000256" key="4">
    <source>
        <dbReference type="ARBA" id="ARBA00022617"/>
    </source>
</evidence>
<dbReference type="GO" id="GO:0020037">
    <property type="term" value="F:heme binding"/>
    <property type="evidence" value="ECO:0007669"/>
    <property type="project" value="InterPro"/>
</dbReference>
<dbReference type="PROSITE" id="PS00086">
    <property type="entry name" value="CYTOCHROME_P450"/>
    <property type="match status" value="1"/>
</dbReference>
<keyword evidence="9 12" id="KW-0408">Iron</keyword>
<comment type="cofactor">
    <cofactor evidence="1 12">
        <name>heme</name>
        <dbReference type="ChEBI" id="CHEBI:30413"/>
    </cofactor>
</comment>
<dbReference type="InterPro" id="IPR002401">
    <property type="entry name" value="Cyt_P450_E_grp-I"/>
</dbReference>
<feature type="binding site" description="axial binding residue" evidence="12">
    <location>
        <position position="457"/>
    </location>
    <ligand>
        <name>heme</name>
        <dbReference type="ChEBI" id="CHEBI:30413"/>
    </ligand>
    <ligandPart>
        <name>Fe</name>
        <dbReference type="ChEBI" id="CHEBI:18248"/>
    </ligandPart>
</feature>
<dbReference type="STRING" id="1036612.A0A1L9T5Z4"/>
<evidence type="ECO:0000256" key="9">
    <source>
        <dbReference type="ARBA" id="ARBA00023004"/>
    </source>
</evidence>
<dbReference type="AlphaFoldDB" id="A0A1L9T5Z4"/>
<evidence type="ECO:0000256" key="14">
    <source>
        <dbReference type="SAM" id="Phobius"/>
    </source>
</evidence>
<feature type="transmembrane region" description="Helical" evidence="14">
    <location>
        <begin position="6"/>
        <end position="27"/>
    </location>
</feature>
<evidence type="ECO:0000313" key="15">
    <source>
        <dbReference type="EMBL" id="OJJ54864.1"/>
    </source>
</evidence>
<evidence type="ECO:0000256" key="6">
    <source>
        <dbReference type="ARBA" id="ARBA00022723"/>
    </source>
</evidence>
<comment type="subcellular location">
    <subcellularLocation>
        <location evidence="2">Membrane</location>
    </subcellularLocation>
</comment>
<evidence type="ECO:0000256" key="12">
    <source>
        <dbReference type="PIRSR" id="PIRSR602401-1"/>
    </source>
</evidence>
<evidence type="ECO:0000256" key="11">
    <source>
        <dbReference type="ARBA" id="ARBA00023136"/>
    </source>
</evidence>
<dbReference type="Gene3D" id="1.10.630.10">
    <property type="entry name" value="Cytochrome P450"/>
    <property type="match status" value="1"/>
</dbReference>
<dbReference type="GeneID" id="63763572"/>
<protein>
    <submittedName>
        <fullName evidence="15">Uncharacterized protein</fullName>
    </submittedName>
</protein>
<keyword evidence="10 13" id="KW-0503">Monooxygenase</keyword>
<dbReference type="SUPFAM" id="SSF48264">
    <property type="entry name" value="Cytochrome P450"/>
    <property type="match status" value="1"/>
</dbReference>
<dbReference type="FunFam" id="1.10.630.10:FF:000063">
    <property type="entry name" value="Cytochrome P450 monooxygenase"/>
    <property type="match status" value="1"/>
</dbReference>
<evidence type="ECO:0000256" key="7">
    <source>
        <dbReference type="ARBA" id="ARBA00022989"/>
    </source>
</evidence>
<keyword evidence="6 12" id="KW-0479">Metal-binding</keyword>
<sequence>MGRELAAVATISLLLYTIALVIYRLFLHPLAKYPGPRLGAITYWYAAFHAWKGDLHICSRKWHDDYGDIVRFTPSALIFNTHTGMEAIYGVRANVVKSEGYSSLSASRRTPNTLTTTDKTIHGFKRRVLAQVFSTEGIKAIQDRLLVNIRDFVDLLGKDGDEFGKVTSGSNSHQEDGWTNTKHLAPMCDWVAFDVIGDLCYGRDFDMLHLPDMRWFPSVVLKITQRSMTTLVQPKFSNMRIDRSFMYSKFQDIVNAGTRVREFCDARTRIGNDIEKKDLFYYMMNTADPKTGNRFTSKDLWVESMLLMTAGADTTATAMSGTFFYLVHQPKLLARLQHEICTTFCNEEEIRMGPELNSCVLLQACINETMRLAPSVATTIPRTVLQGGLTVDGEFLPEGTVVGTTVYSIHRNPSYFTAPDEYRPDRWVVNPEDGVDEESIETAKQAFIPFSYGPRSCVGWRLAWTELNVTIARTIFRYQMRLAPDARCCGGKRDDCEFKLKGWVTSAVEGPWVQFRPRVWRDKQSIPASSTGVKADLTCKIE</sequence>
<evidence type="ECO:0000256" key="10">
    <source>
        <dbReference type="ARBA" id="ARBA00023033"/>
    </source>
</evidence>
<dbReference type="VEuPathDB" id="FungiDB:ASPSYDRAFT_477501"/>
<dbReference type="PANTHER" id="PTHR24305">
    <property type="entry name" value="CYTOCHROME P450"/>
    <property type="match status" value="1"/>
</dbReference>
<dbReference type="Proteomes" id="UP000184356">
    <property type="component" value="Unassembled WGS sequence"/>
</dbReference>
<evidence type="ECO:0000313" key="16">
    <source>
        <dbReference type="Proteomes" id="UP000184356"/>
    </source>
</evidence>
<keyword evidence="5 14" id="KW-0812">Transmembrane</keyword>
<dbReference type="GO" id="GO:0005506">
    <property type="term" value="F:iron ion binding"/>
    <property type="evidence" value="ECO:0007669"/>
    <property type="project" value="InterPro"/>
</dbReference>
<gene>
    <name evidence="15" type="ORF">ASPSYDRAFT_477501</name>
</gene>
<dbReference type="GO" id="GO:1902181">
    <property type="term" value="P:verruculogen biosynthetic process"/>
    <property type="evidence" value="ECO:0007669"/>
    <property type="project" value="UniProtKB-ARBA"/>
</dbReference>
<name>A0A1L9T5Z4_9EURO</name>
<dbReference type="OrthoDB" id="1470350at2759"/>
<dbReference type="Pfam" id="PF00067">
    <property type="entry name" value="p450"/>
    <property type="match status" value="1"/>
</dbReference>
<evidence type="ECO:0000256" key="13">
    <source>
        <dbReference type="RuleBase" id="RU000461"/>
    </source>
</evidence>
<dbReference type="InterPro" id="IPR036396">
    <property type="entry name" value="Cyt_P450_sf"/>
</dbReference>
<keyword evidence="7 14" id="KW-1133">Transmembrane helix</keyword>
<dbReference type="GO" id="GO:0016705">
    <property type="term" value="F:oxidoreductase activity, acting on paired donors, with incorporation or reduction of molecular oxygen"/>
    <property type="evidence" value="ECO:0007669"/>
    <property type="project" value="InterPro"/>
</dbReference>
<dbReference type="InterPro" id="IPR017972">
    <property type="entry name" value="Cyt_P450_CS"/>
</dbReference>
<dbReference type="EMBL" id="KV878594">
    <property type="protein sequence ID" value="OJJ54864.1"/>
    <property type="molecule type" value="Genomic_DNA"/>
</dbReference>
<evidence type="ECO:0000256" key="5">
    <source>
        <dbReference type="ARBA" id="ARBA00022692"/>
    </source>
</evidence>
<accession>A0A1L9T5Z4</accession>
<dbReference type="InterPro" id="IPR001128">
    <property type="entry name" value="Cyt_P450"/>
</dbReference>
<dbReference type="PRINTS" id="PR00463">
    <property type="entry name" value="EP450I"/>
</dbReference>
<evidence type="ECO:0000256" key="8">
    <source>
        <dbReference type="ARBA" id="ARBA00023002"/>
    </source>
</evidence>
<dbReference type="InterPro" id="IPR050121">
    <property type="entry name" value="Cytochrome_P450_monoxygenase"/>
</dbReference>
<comment type="similarity">
    <text evidence="3 13">Belongs to the cytochrome P450 family.</text>
</comment>
<proteinExistence type="inferred from homology"/>
<keyword evidence="11 14" id="KW-0472">Membrane</keyword>